<sequence length="87" mass="8649">MTALLVIAEQARPGWVKTGWAAPFTPEGAALVDMPGAVVRTPARCGVSAQDGGVAGAGGGPVARVASEPGPESGPADHLHVRKGTRP</sequence>
<evidence type="ECO:0000313" key="3">
    <source>
        <dbReference type="Proteomes" id="UP000054024"/>
    </source>
</evidence>
<dbReference type="STRING" id="146536.AQI70_15300"/>
<dbReference type="EMBL" id="LMWJ01000009">
    <property type="protein sequence ID" value="KUM76311.1"/>
    <property type="molecule type" value="Genomic_DNA"/>
</dbReference>
<dbReference type="Proteomes" id="UP000054024">
    <property type="component" value="Unassembled WGS sequence"/>
</dbReference>
<organism evidence="2 3">
    <name type="scientific">Streptomyces curacoi</name>
    <dbReference type="NCBI Taxonomy" id="146536"/>
    <lineage>
        <taxon>Bacteria</taxon>
        <taxon>Bacillati</taxon>
        <taxon>Actinomycetota</taxon>
        <taxon>Actinomycetes</taxon>
        <taxon>Kitasatosporales</taxon>
        <taxon>Streptomycetaceae</taxon>
        <taxon>Streptomyces</taxon>
    </lineage>
</organism>
<protein>
    <submittedName>
        <fullName evidence="2">Uncharacterized protein</fullName>
    </submittedName>
</protein>
<name>A0A117PAW5_9ACTN</name>
<proteinExistence type="predicted"/>
<dbReference type="AlphaFoldDB" id="A0A117PAW5"/>
<accession>A0A117PAW5</accession>
<evidence type="ECO:0000256" key="1">
    <source>
        <dbReference type="SAM" id="MobiDB-lite"/>
    </source>
</evidence>
<reference evidence="2 3" key="1">
    <citation type="submission" date="2015-10" db="EMBL/GenBank/DDBJ databases">
        <title>Draft genome sequence of Streptomyces curacoi DSM 40107, type strain for the species Streptomyces curacoi.</title>
        <authorList>
            <person name="Ruckert C."/>
            <person name="Winkler A."/>
            <person name="Kalinowski J."/>
            <person name="Kampfer P."/>
            <person name="Glaeser S."/>
        </authorList>
    </citation>
    <scope>NUCLEOTIDE SEQUENCE [LARGE SCALE GENOMIC DNA]</scope>
    <source>
        <strain evidence="2 3">DSM 40107</strain>
    </source>
</reference>
<comment type="caution">
    <text evidence="2">The sequence shown here is derived from an EMBL/GenBank/DDBJ whole genome shotgun (WGS) entry which is preliminary data.</text>
</comment>
<keyword evidence="3" id="KW-1185">Reference proteome</keyword>
<feature type="region of interest" description="Disordered" evidence="1">
    <location>
        <begin position="51"/>
        <end position="87"/>
    </location>
</feature>
<gene>
    <name evidence="2" type="ORF">AQI70_15300</name>
</gene>
<evidence type="ECO:0000313" key="2">
    <source>
        <dbReference type="EMBL" id="KUM76311.1"/>
    </source>
</evidence>